<evidence type="ECO:0000256" key="5">
    <source>
        <dbReference type="ARBA" id="ARBA00023163"/>
    </source>
</evidence>
<evidence type="ECO:0000256" key="2">
    <source>
        <dbReference type="ARBA" id="ARBA00023015"/>
    </source>
</evidence>
<dbReference type="PROSITE" id="PS00715">
    <property type="entry name" value="SIGMA70_1"/>
    <property type="match status" value="1"/>
</dbReference>
<accession>A0A6U5F3I3</accession>
<dbReference type="SUPFAM" id="SSF88946">
    <property type="entry name" value="Sigma2 domain of RNA polymerase sigma factors"/>
    <property type="match status" value="1"/>
</dbReference>
<dbReference type="CDD" id="cd06171">
    <property type="entry name" value="Sigma70_r4"/>
    <property type="match status" value="1"/>
</dbReference>
<dbReference type="PANTHER" id="PTHR30603:SF47">
    <property type="entry name" value="RNA POLYMERASE SIGMA FACTOR SIGD, CHLOROPLASTIC"/>
    <property type="match status" value="1"/>
</dbReference>
<dbReference type="InterPro" id="IPR007630">
    <property type="entry name" value="RNA_pol_sigma70_r4"/>
</dbReference>
<evidence type="ECO:0000256" key="4">
    <source>
        <dbReference type="ARBA" id="ARBA00023125"/>
    </source>
</evidence>
<dbReference type="InterPro" id="IPR007627">
    <property type="entry name" value="RNA_pol_sigma70_r2"/>
</dbReference>
<dbReference type="PRINTS" id="PR00046">
    <property type="entry name" value="SIGMA70FCT"/>
</dbReference>
<reference evidence="8" key="1">
    <citation type="submission" date="2021-01" db="EMBL/GenBank/DDBJ databases">
        <authorList>
            <person name="Corre E."/>
            <person name="Pelletier E."/>
            <person name="Niang G."/>
            <person name="Scheremetjew M."/>
            <person name="Finn R."/>
            <person name="Kale V."/>
            <person name="Holt S."/>
            <person name="Cochrane G."/>
            <person name="Meng A."/>
            <person name="Brown T."/>
            <person name="Cohen L."/>
        </authorList>
    </citation>
    <scope>NUCLEOTIDE SEQUENCE</scope>
    <source>
        <strain evidence="8">308</strain>
    </source>
</reference>
<keyword evidence="3" id="KW-0731">Sigma factor</keyword>
<dbReference type="InterPro" id="IPR050239">
    <property type="entry name" value="Sigma-70_RNA_pol_init_factors"/>
</dbReference>
<dbReference type="InterPro" id="IPR013325">
    <property type="entry name" value="RNA_pol_sigma_r2"/>
</dbReference>
<dbReference type="SUPFAM" id="SSF88659">
    <property type="entry name" value="Sigma3 and sigma4 domains of RNA polymerase sigma factors"/>
    <property type="match status" value="2"/>
</dbReference>
<keyword evidence="5" id="KW-0804">Transcription</keyword>
<comment type="similarity">
    <text evidence="1">Belongs to the sigma-70 factor family.</text>
</comment>
<feature type="domain" description="RNA polymerase sigma-70" evidence="6">
    <location>
        <begin position="241"/>
        <end position="254"/>
    </location>
</feature>
<evidence type="ECO:0000256" key="3">
    <source>
        <dbReference type="ARBA" id="ARBA00023082"/>
    </source>
</evidence>
<proteinExistence type="inferred from homology"/>
<gene>
    <name evidence="7" type="ORF">CHYS00102_LOCUS9263</name>
    <name evidence="8" type="ORF">CHYS00102_LOCUS9264</name>
</gene>
<organism evidence="8">
    <name type="scientific">Corethron hystrix</name>
    <dbReference type="NCBI Taxonomy" id="216773"/>
    <lineage>
        <taxon>Eukaryota</taxon>
        <taxon>Sar</taxon>
        <taxon>Stramenopiles</taxon>
        <taxon>Ochrophyta</taxon>
        <taxon>Bacillariophyta</taxon>
        <taxon>Coscinodiscophyceae</taxon>
        <taxon>Corethrophycidae</taxon>
        <taxon>Corethrales</taxon>
        <taxon>Corethraceae</taxon>
        <taxon>Corethron</taxon>
    </lineage>
</organism>
<dbReference type="InterPro" id="IPR013324">
    <property type="entry name" value="RNA_pol_sigma_r3/r4-like"/>
</dbReference>
<dbReference type="Gene3D" id="1.10.601.10">
    <property type="entry name" value="RNA Polymerase Primary Sigma Factor"/>
    <property type="match status" value="1"/>
</dbReference>
<evidence type="ECO:0000256" key="1">
    <source>
        <dbReference type="ARBA" id="ARBA00007788"/>
    </source>
</evidence>
<evidence type="ECO:0000313" key="8">
    <source>
        <dbReference type="EMBL" id="CAD8882076.1"/>
    </source>
</evidence>
<evidence type="ECO:0000313" key="7">
    <source>
        <dbReference type="EMBL" id="CAD8882075.1"/>
    </source>
</evidence>
<protein>
    <recommendedName>
        <fullName evidence="6">RNA polymerase sigma-70 domain-containing protein</fullName>
    </recommendedName>
</protein>
<dbReference type="Pfam" id="PF04539">
    <property type="entry name" value="Sigma70_r3"/>
    <property type="match status" value="1"/>
</dbReference>
<dbReference type="GO" id="GO:0006352">
    <property type="term" value="P:DNA-templated transcription initiation"/>
    <property type="evidence" value="ECO:0007669"/>
    <property type="project" value="InterPro"/>
</dbReference>
<evidence type="ECO:0000259" key="6">
    <source>
        <dbReference type="PROSITE" id="PS00715"/>
    </source>
</evidence>
<dbReference type="Pfam" id="PF04545">
    <property type="entry name" value="Sigma70_r4"/>
    <property type="match status" value="1"/>
</dbReference>
<dbReference type="NCBIfam" id="TIGR02937">
    <property type="entry name" value="sigma70-ECF"/>
    <property type="match status" value="1"/>
</dbReference>
<dbReference type="InterPro" id="IPR000943">
    <property type="entry name" value="RNA_pol_sigma70"/>
</dbReference>
<dbReference type="Gene3D" id="1.10.10.10">
    <property type="entry name" value="Winged helix-like DNA-binding domain superfamily/Winged helix DNA-binding domain"/>
    <property type="match status" value="2"/>
</dbReference>
<dbReference type="InterPro" id="IPR007624">
    <property type="entry name" value="RNA_pol_sigma70_r3"/>
</dbReference>
<dbReference type="PANTHER" id="PTHR30603">
    <property type="entry name" value="RNA POLYMERASE SIGMA FACTOR RPO"/>
    <property type="match status" value="1"/>
</dbReference>
<dbReference type="EMBL" id="HBFR01012814">
    <property type="protein sequence ID" value="CAD8882075.1"/>
    <property type="molecule type" value="Transcribed_RNA"/>
</dbReference>
<sequence length="457" mass="51289">MSLKSKRTSPFMATAIAFYVASNSVHRYVDGFSALHFHRLSCKQRACASVIPAHKFDSSHDPVHWSISTSTLSALPSPRLSESSLKSSVSAVLSPIRSSEAQDWKVLLSNDKIKLLPQSLGKSFTGTKARIVVGGESRISSTKFNSFQGRTALLTRAEEATLSNEISKFVSLIRIREDFERAVGRVPSDEEWAESTNLNIFDLLQQIKRSRDARARLVNGNVGLVVSIAKKYKNRGLAFADLVQEGNLGLMEAAERFEPKKGFKFCTYASWWIRQRMTRSIAEYSRVIRLPEHVHMSLGIMQKTTKELTVELGRQPTKLEIASRMNIPLKKVEKLSVSSKIVLSLEIPVSGKVDDRRTLKDGIASDSPTPEDHTEASLLRAELIAVMEELAPTERDVLMMRFGLDDGTSKTIDEVASRMKVTREKVRSVEARALNKLRHPLRNYRLKEYLQQGESAR</sequence>
<dbReference type="InterPro" id="IPR036388">
    <property type="entry name" value="WH-like_DNA-bd_sf"/>
</dbReference>
<name>A0A6U5F3I3_9STRA</name>
<dbReference type="AlphaFoldDB" id="A0A6U5F3I3"/>
<dbReference type="Pfam" id="PF04542">
    <property type="entry name" value="Sigma70_r2"/>
    <property type="match status" value="1"/>
</dbReference>
<dbReference type="EMBL" id="HBFR01012816">
    <property type="protein sequence ID" value="CAD8882076.1"/>
    <property type="molecule type" value="Transcribed_RNA"/>
</dbReference>
<dbReference type="GO" id="GO:0016987">
    <property type="term" value="F:sigma factor activity"/>
    <property type="evidence" value="ECO:0007669"/>
    <property type="project" value="UniProtKB-KW"/>
</dbReference>
<keyword evidence="4" id="KW-0238">DNA-binding</keyword>
<dbReference type="GO" id="GO:0003677">
    <property type="term" value="F:DNA binding"/>
    <property type="evidence" value="ECO:0007669"/>
    <property type="project" value="UniProtKB-KW"/>
</dbReference>
<dbReference type="InterPro" id="IPR014284">
    <property type="entry name" value="RNA_pol_sigma-70_dom"/>
</dbReference>
<keyword evidence="2" id="KW-0805">Transcription regulation</keyword>